<evidence type="ECO:0000256" key="13">
    <source>
        <dbReference type="ARBA" id="ARBA00023136"/>
    </source>
</evidence>
<reference evidence="18 19" key="1">
    <citation type="submission" date="2018-06" db="EMBL/GenBank/DDBJ databases">
        <title>A transcriptomic atlas of mushroom development highlights an independent origin of complex multicellularity.</title>
        <authorList>
            <consortium name="DOE Joint Genome Institute"/>
            <person name="Krizsan K."/>
            <person name="Almasi E."/>
            <person name="Merenyi Z."/>
            <person name="Sahu N."/>
            <person name="Viragh M."/>
            <person name="Koszo T."/>
            <person name="Mondo S."/>
            <person name="Kiss B."/>
            <person name="Balint B."/>
            <person name="Kues U."/>
            <person name="Barry K."/>
            <person name="Hegedus J.C."/>
            <person name="Henrissat B."/>
            <person name="Johnson J."/>
            <person name="Lipzen A."/>
            <person name="Ohm R."/>
            <person name="Nagy I."/>
            <person name="Pangilinan J."/>
            <person name="Yan J."/>
            <person name="Xiong Y."/>
            <person name="Grigoriev I.V."/>
            <person name="Hibbett D.S."/>
            <person name="Nagy L.G."/>
        </authorList>
    </citation>
    <scope>NUCLEOTIDE SEQUENCE [LARGE SCALE GENOMIC DNA]</scope>
    <source>
        <strain evidence="18 19">SZMC22713</strain>
    </source>
</reference>
<dbReference type="PROSITE" id="PS50244">
    <property type="entry name" value="S5A_REDUCTASE"/>
    <property type="match status" value="1"/>
</dbReference>
<organism evidence="18 19">
    <name type="scientific">Rickenella mellea</name>
    <dbReference type="NCBI Taxonomy" id="50990"/>
    <lineage>
        <taxon>Eukaryota</taxon>
        <taxon>Fungi</taxon>
        <taxon>Dikarya</taxon>
        <taxon>Basidiomycota</taxon>
        <taxon>Agaricomycotina</taxon>
        <taxon>Agaricomycetes</taxon>
        <taxon>Hymenochaetales</taxon>
        <taxon>Rickenellaceae</taxon>
        <taxon>Rickenella</taxon>
    </lineage>
</organism>
<dbReference type="AlphaFoldDB" id="A0A4Y7QDD9"/>
<comment type="catalytic activity">
    <reaction evidence="15">
        <text>a very-long-chain 2,3-saturated fatty acyl-CoA + NADP(+) = a very-long-chain (2E)-enoyl-CoA + NADPH + H(+)</text>
        <dbReference type="Rhea" id="RHEA:14473"/>
        <dbReference type="ChEBI" id="CHEBI:15378"/>
        <dbReference type="ChEBI" id="CHEBI:57783"/>
        <dbReference type="ChEBI" id="CHEBI:58349"/>
        <dbReference type="ChEBI" id="CHEBI:83724"/>
        <dbReference type="ChEBI" id="CHEBI:83728"/>
        <dbReference type="EC" id="1.3.1.93"/>
    </reaction>
</comment>
<evidence type="ECO:0000256" key="7">
    <source>
        <dbReference type="ARBA" id="ARBA00022824"/>
    </source>
</evidence>
<keyword evidence="10" id="KW-1133">Transmembrane helix</keyword>
<comment type="function">
    <text evidence="16">Catalyzes the last of the four reactions of the long-chain fatty acids elongation cycle. This endoplasmic reticulum-bound enzymatic process, allows the addition of 2 carbons to the chain of long- and very long-chain fatty acids/VLCFAs per cycle. This enzyme reduces the trans-2,3-enoyl-CoA fatty acid intermediate to an acyl-CoA that can be further elongated by entering a new cycle of elongation. Thereby, it participates in the production of VLCFAs of different chain lengths that are involved in multiple biological processes as precursors of membrane lipids and lipid mediators.</text>
</comment>
<dbReference type="Proteomes" id="UP000294933">
    <property type="component" value="Unassembled WGS sequence"/>
</dbReference>
<evidence type="ECO:0000256" key="4">
    <source>
        <dbReference type="ARBA" id="ARBA00012530"/>
    </source>
</evidence>
<sequence length="313" mass="35144">MVSVTISSSRPTALARGLPIDVEIPGKTVEDATIADVKSAILAKFPKFSVERQKITLEGEKKALGDELTFQQAGVLDGGMLNVKDLGPQISWRTVFLVEYGGPLIIHPLIYYFPEVFYGGPVRHSQLQTYVYALVMLHFIKREAETLFVHRFSHATMPFGNIFKNSAHYHLLSGIALAWAVYGPKYAATSPLVIRSYRSDPNTLNVIAALWAFAEVSNLIVHLNLRSLRPAGTRRRAVPHGYGFNLVSCPNYLFEILAWVAIALMTNNIVAWIFVVVSTYQMTVWAIKKHKGYKKEFGNEYPRGRKVVIPFIF</sequence>
<dbReference type="EMBL" id="ML170163">
    <property type="protein sequence ID" value="TDL25624.1"/>
    <property type="molecule type" value="Genomic_DNA"/>
</dbReference>
<evidence type="ECO:0000256" key="10">
    <source>
        <dbReference type="ARBA" id="ARBA00022989"/>
    </source>
</evidence>
<comment type="subcellular location">
    <subcellularLocation>
        <location evidence="1">Endoplasmic reticulum membrane</location>
        <topology evidence="1">Multi-pass membrane protein</topology>
    </subcellularLocation>
</comment>
<proteinExistence type="inferred from homology"/>
<evidence type="ECO:0000256" key="15">
    <source>
        <dbReference type="ARBA" id="ARBA00051495"/>
    </source>
</evidence>
<dbReference type="InterPro" id="IPR039357">
    <property type="entry name" value="SRD5A/TECR"/>
</dbReference>
<gene>
    <name evidence="18" type="ORF">BD410DRAFT_765221</name>
</gene>
<comment type="pathway">
    <text evidence="2">Lipid metabolism; fatty acid biosynthesis.</text>
</comment>
<feature type="domain" description="3-oxo-5-alpha-steroid 4-dehydrogenase C-terminal" evidence="17">
    <location>
        <begin position="156"/>
        <end position="313"/>
    </location>
</feature>
<dbReference type="PANTHER" id="PTHR10556">
    <property type="entry name" value="3-OXO-5-ALPHA-STEROID 4-DEHYDROGENASE"/>
    <property type="match status" value="1"/>
</dbReference>
<name>A0A4Y7QDD9_9AGAM</name>
<evidence type="ECO:0000259" key="17">
    <source>
        <dbReference type="Pfam" id="PF02544"/>
    </source>
</evidence>
<dbReference type="GO" id="GO:0005789">
    <property type="term" value="C:endoplasmic reticulum membrane"/>
    <property type="evidence" value="ECO:0007669"/>
    <property type="project" value="UniProtKB-SubCell"/>
</dbReference>
<dbReference type="Gene3D" id="3.10.20.90">
    <property type="entry name" value="Phosphatidylinositol 3-kinase Catalytic Subunit, Chain A, domain 1"/>
    <property type="match status" value="1"/>
</dbReference>
<keyword evidence="7" id="KW-0256">Endoplasmic reticulum</keyword>
<keyword evidence="12" id="KW-0443">Lipid metabolism</keyword>
<evidence type="ECO:0000256" key="6">
    <source>
        <dbReference type="ARBA" id="ARBA00022692"/>
    </source>
</evidence>
<keyword evidence="5" id="KW-0444">Lipid biosynthesis</keyword>
<keyword evidence="11" id="KW-0560">Oxidoreductase</keyword>
<dbReference type="PANTHER" id="PTHR10556:SF28">
    <property type="entry name" value="VERY-LONG-CHAIN ENOYL-COA REDUCTASE"/>
    <property type="match status" value="1"/>
</dbReference>
<keyword evidence="6" id="KW-0812">Transmembrane</keyword>
<dbReference type="EC" id="1.3.1.93" evidence="4"/>
<keyword evidence="13" id="KW-0472">Membrane</keyword>
<dbReference type="Pfam" id="PF02544">
    <property type="entry name" value="Steroid_dh"/>
    <property type="match status" value="1"/>
</dbReference>
<evidence type="ECO:0000256" key="5">
    <source>
        <dbReference type="ARBA" id="ARBA00022516"/>
    </source>
</evidence>
<dbReference type="VEuPathDB" id="FungiDB:BD410DRAFT_765221"/>
<evidence type="ECO:0000256" key="14">
    <source>
        <dbReference type="ARBA" id="ARBA00023160"/>
    </source>
</evidence>
<evidence type="ECO:0000256" key="11">
    <source>
        <dbReference type="ARBA" id="ARBA00023002"/>
    </source>
</evidence>
<evidence type="ECO:0000256" key="12">
    <source>
        <dbReference type="ARBA" id="ARBA00023098"/>
    </source>
</evidence>
<dbReference type="InterPro" id="IPR001104">
    <property type="entry name" value="3-oxo-5_a-steroid_4-DH_C"/>
</dbReference>
<dbReference type="GO" id="GO:0042761">
    <property type="term" value="P:very long-chain fatty acid biosynthetic process"/>
    <property type="evidence" value="ECO:0007669"/>
    <property type="project" value="TreeGrafter"/>
</dbReference>
<dbReference type="Gene3D" id="1.20.120.1630">
    <property type="match status" value="1"/>
</dbReference>
<evidence type="ECO:0000313" key="18">
    <source>
        <dbReference type="EMBL" id="TDL25624.1"/>
    </source>
</evidence>
<keyword evidence="8" id="KW-0276">Fatty acid metabolism</keyword>
<evidence type="ECO:0000313" key="19">
    <source>
        <dbReference type="Proteomes" id="UP000294933"/>
    </source>
</evidence>
<comment type="similarity">
    <text evidence="3">Belongs to the steroid 5-alpha reductase family.</text>
</comment>
<evidence type="ECO:0000256" key="2">
    <source>
        <dbReference type="ARBA" id="ARBA00005194"/>
    </source>
</evidence>
<dbReference type="STRING" id="50990.A0A4Y7QDD9"/>
<dbReference type="OrthoDB" id="540503at2759"/>
<dbReference type="GO" id="GO:0102758">
    <property type="term" value="F:very-long-chain enoyl-CoA reductase activity"/>
    <property type="evidence" value="ECO:0007669"/>
    <property type="project" value="UniProtKB-EC"/>
</dbReference>
<accession>A0A4Y7QDD9</accession>
<evidence type="ECO:0000256" key="16">
    <source>
        <dbReference type="ARBA" id="ARBA00058640"/>
    </source>
</evidence>
<evidence type="ECO:0000256" key="9">
    <source>
        <dbReference type="ARBA" id="ARBA00022857"/>
    </source>
</evidence>
<keyword evidence="9" id="KW-0521">NADP</keyword>
<evidence type="ECO:0000256" key="3">
    <source>
        <dbReference type="ARBA" id="ARBA00007742"/>
    </source>
</evidence>
<dbReference type="FunFam" id="1.20.120.1630:FF:000010">
    <property type="entry name" value="Steroid alpha reductase family protein"/>
    <property type="match status" value="1"/>
</dbReference>
<keyword evidence="14" id="KW-0275">Fatty acid biosynthesis</keyword>
<keyword evidence="19" id="KW-1185">Reference proteome</keyword>
<evidence type="ECO:0000256" key="1">
    <source>
        <dbReference type="ARBA" id="ARBA00004477"/>
    </source>
</evidence>
<protein>
    <recommendedName>
        <fullName evidence="4">very-long-chain enoyl-CoA reductase</fullName>
        <ecNumber evidence="4">1.3.1.93</ecNumber>
    </recommendedName>
</protein>
<evidence type="ECO:0000256" key="8">
    <source>
        <dbReference type="ARBA" id="ARBA00022832"/>
    </source>
</evidence>